<dbReference type="InterPro" id="IPR006262">
    <property type="entry name" value="Cyt_deam_tetra"/>
</dbReference>
<gene>
    <name evidence="14" type="ORF">ACFO4L_16425</name>
</gene>
<evidence type="ECO:0000313" key="15">
    <source>
        <dbReference type="Proteomes" id="UP001595896"/>
    </source>
</evidence>
<dbReference type="PROSITE" id="PS00903">
    <property type="entry name" value="CYT_DCMP_DEAMINASES_1"/>
    <property type="match status" value="1"/>
</dbReference>
<evidence type="ECO:0000256" key="2">
    <source>
        <dbReference type="ARBA" id="ARBA00003949"/>
    </source>
</evidence>
<dbReference type="NCBIfam" id="TIGR01354">
    <property type="entry name" value="cyt_deam_tetra"/>
    <property type="match status" value="1"/>
</dbReference>
<dbReference type="NCBIfam" id="NF004064">
    <property type="entry name" value="PRK05578.1"/>
    <property type="match status" value="1"/>
</dbReference>
<feature type="domain" description="CMP/dCMP-type deaminase" evidence="13">
    <location>
        <begin position="1"/>
        <end position="128"/>
    </location>
</feature>
<evidence type="ECO:0000256" key="4">
    <source>
        <dbReference type="ARBA" id="ARBA00012783"/>
    </source>
</evidence>
<comment type="catalytic activity">
    <reaction evidence="11 12">
        <text>cytidine + H2O + H(+) = uridine + NH4(+)</text>
        <dbReference type="Rhea" id="RHEA:16069"/>
        <dbReference type="ChEBI" id="CHEBI:15377"/>
        <dbReference type="ChEBI" id="CHEBI:15378"/>
        <dbReference type="ChEBI" id="CHEBI:16704"/>
        <dbReference type="ChEBI" id="CHEBI:17562"/>
        <dbReference type="ChEBI" id="CHEBI:28938"/>
        <dbReference type="EC" id="3.5.4.5"/>
    </reaction>
</comment>
<keyword evidence="15" id="KW-1185">Reference proteome</keyword>
<comment type="function">
    <text evidence="2 12">This enzyme scavenges exogenous and endogenous cytidine and 2'-deoxycytidine for UMP synthesis.</text>
</comment>
<dbReference type="InterPro" id="IPR002125">
    <property type="entry name" value="CMP_dCMP_dom"/>
</dbReference>
<accession>A0ABV9NXU4</accession>
<keyword evidence="6 12" id="KW-0479">Metal-binding</keyword>
<dbReference type="InterPro" id="IPR016192">
    <property type="entry name" value="APOBEC/CMP_deaminase_Zn-bd"/>
</dbReference>
<dbReference type="RefSeq" id="WP_377910745.1">
    <property type="nucleotide sequence ID" value="NZ_JBHSGK010000021.1"/>
</dbReference>
<dbReference type="SUPFAM" id="SSF53927">
    <property type="entry name" value="Cytidine deaminase-like"/>
    <property type="match status" value="1"/>
</dbReference>
<dbReference type="Proteomes" id="UP001595896">
    <property type="component" value="Unassembled WGS sequence"/>
</dbReference>
<proteinExistence type="inferred from homology"/>
<dbReference type="PANTHER" id="PTHR11644">
    <property type="entry name" value="CYTIDINE DEAMINASE"/>
    <property type="match status" value="1"/>
</dbReference>
<evidence type="ECO:0000256" key="8">
    <source>
        <dbReference type="ARBA" id="ARBA00022833"/>
    </source>
</evidence>
<evidence type="ECO:0000256" key="5">
    <source>
        <dbReference type="ARBA" id="ARBA00018266"/>
    </source>
</evidence>
<dbReference type="InterPro" id="IPR050202">
    <property type="entry name" value="Cyt/Deoxycyt_deaminase"/>
</dbReference>
<evidence type="ECO:0000256" key="11">
    <source>
        <dbReference type="ARBA" id="ARBA00049558"/>
    </source>
</evidence>
<evidence type="ECO:0000256" key="1">
    <source>
        <dbReference type="ARBA" id="ARBA00001947"/>
    </source>
</evidence>
<dbReference type="EMBL" id="JBHSGK010000021">
    <property type="protein sequence ID" value="MFC4738158.1"/>
    <property type="molecule type" value="Genomic_DNA"/>
</dbReference>
<dbReference type="Pfam" id="PF00383">
    <property type="entry name" value="dCMP_cyt_deam_1"/>
    <property type="match status" value="1"/>
</dbReference>
<sequence>MSKEMLMNQAVEAMERAYVPYSKFPVGAALQTAQGIVYTGCNIENAAYSMCNCGERTAIFKAVSEGERDFQAIAVAANTEGPVSPCGACRQVMAELLQPETAVYLTNTKGDVQETTVADLLPGAFSKDDLHGK</sequence>
<evidence type="ECO:0000256" key="3">
    <source>
        <dbReference type="ARBA" id="ARBA00006576"/>
    </source>
</evidence>
<comment type="catalytic activity">
    <reaction evidence="10 12">
        <text>2'-deoxycytidine + H2O + H(+) = 2'-deoxyuridine + NH4(+)</text>
        <dbReference type="Rhea" id="RHEA:13433"/>
        <dbReference type="ChEBI" id="CHEBI:15377"/>
        <dbReference type="ChEBI" id="CHEBI:15378"/>
        <dbReference type="ChEBI" id="CHEBI:15698"/>
        <dbReference type="ChEBI" id="CHEBI:16450"/>
        <dbReference type="ChEBI" id="CHEBI:28938"/>
        <dbReference type="EC" id="3.5.4.5"/>
    </reaction>
</comment>
<protein>
    <recommendedName>
        <fullName evidence="5 12">Cytidine deaminase</fullName>
        <ecNumber evidence="4 12">3.5.4.5</ecNumber>
    </recommendedName>
    <alternativeName>
        <fullName evidence="9 12">Cytidine aminohydrolase</fullName>
    </alternativeName>
</protein>
<comment type="caution">
    <text evidence="14">The sequence shown here is derived from an EMBL/GenBank/DDBJ whole genome shotgun (WGS) entry which is preliminary data.</text>
</comment>
<dbReference type="Gene3D" id="3.40.140.10">
    <property type="entry name" value="Cytidine Deaminase, domain 2"/>
    <property type="match status" value="1"/>
</dbReference>
<keyword evidence="8 12" id="KW-0862">Zinc</keyword>
<evidence type="ECO:0000313" key="14">
    <source>
        <dbReference type="EMBL" id="MFC4738158.1"/>
    </source>
</evidence>
<evidence type="ECO:0000256" key="9">
    <source>
        <dbReference type="ARBA" id="ARBA00032005"/>
    </source>
</evidence>
<keyword evidence="7 12" id="KW-0378">Hydrolase</keyword>
<comment type="cofactor">
    <cofactor evidence="1 12">
        <name>Zn(2+)</name>
        <dbReference type="ChEBI" id="CHEBI:29105"/>
    </cofactor>
</comment>
<organism evidence="14 15">
    <name type="scientific">Bacillus daqingensis</name>
    <dbReference type="NCBI Taxonomy" id="872396"/>
    <lineage>
        <taxon>Bacteria</taxon>
        <taxon>Bacillati</taxon>
        <taxon>Bacillota</taxon>
        <taxon>Bacilli</taxon>
        <taxon>Bacillales</taxon>
        <taxon>Bacillaceae</taxon>
        <taxon>Bacillus</taxon>
    </lineage>
</organism>
<evidence type="ECO:0000256" key="10">
    <source>
        <dbReference type="ARBA" id="ARBA00049252"/>
    </source>
</evidence>
<dbReference type="PROSITE" id="PS51747">
    <property type="entry name" value="CYT_DCMP_DEAMINASES_2"/>
    <property type="match status" value="1"/>
</dbReference>
<evidence type="ECO:0000256" key="6">
    <source>
        <dbReference type="ARBA" id="ARBA00022723"/>
    </source>
</evidence>
<reference evidence="15" key="1">
    <citation type="journal article" date="2019" name="Int. J. Syst. Evol. Microbiol.">
        <title>The Global Catalogue of Microorganisms (GCM) 10K type strain sequencing project: providing services to taxonomists for standard genome sequencing and annotation.</title>
        <authorList>
            <consortium name="The Broad Institute Genomics Platform"/>
            <consortium name="The Broad Institute Genome Sequencing Center for Infectious Disease"/>
            <person name="Wu L."/>
            <person name="Ma J."/>
        </authorList>
    </citation>
    <scope>NUCLEOTIDE SEQUENCE [LARGE SCALE GENOMIC DNA]</scope>
    <source>
        <strain evidence="15">JCM 12165</strain>
    </source>
</reference>
<dbReference type="GO" id="GO:0004126">
    <property type="term" value="F:cytidine deaminase activity"/>
    <property type="evidence" value="ECO:0007669"/>
    <property type="project" value="UniProtKB-EC"/>
</dbReference>
<name>A0ABV9NXU4_9BACI</name>
<dbReference type="PANTHER" id="PTHR11644:SF2">
    <property type="entry name" value="CYTIDINE DEAMINASE"/>
    <property type="match status" value="1"/>
</dbReference>
<dbReference type="InterPro" id="IPR016193">
    <property type="entry name" value="Cytidine_deaminase-like"/>
</dbReference>
<evidence type="ECO:0000256" key="12">
    <source>
        <dbReference type="RuleBase" id="RU364006"/>
    </source>
</evidence>
<dbReference type="EC" id="3.5.4.5" evidence="4 12"/>
<evidence type="ECO:0000256" key="7">
    <source>
        <dbReference type="ARBA" id="ARBA00022801"/>
    </source>
</evidence>
<comment type="similarity">
    <text evidence="3 12">Belongs to the cytidine and deoxycytidylate deaminase family.</text>
</comment>
<dbReference type="CDD" id="cd01283">
    <property type="entry name" value="cytidine_deaminase"/>
    <property type="match status" value="1"/>
</dbReference>
<evidence type="ECO:0000259" key="13">
    <source>
        <dbReference type="PROSITE" id="PS51747"/>
    </source>
</evidence>